<dbReference type="Gene3D" id="3.30.530.20">
    <property type="match status" value="1"/>
</dbReference>
<dbReference type="eggNOG" id="COG3832">
    <property type="taxonomic scope" value="Bacteria"/>
</dbReference>
<reference evidence="3 4" key="1">
    <citation type="journal article" date="2015" name="Antonie Van Leeuwenhoek">
        <title>Pseudooceanicola atlanticus gen. nov. sp. nov., isolated from surface seawater of the Atlantic Ocean and reclassification of Oceanicola batsensis, Oceanicola marinus, Oceanicola nitratireducens, Oceanicola nanhaiensis, Oceanicola antarcticus and Oceanicola flagellatus, as Pseudooceanicola batsensis comb. nov., Pseudooceanicola marinus comb. nov., Pseudooceanicola nitratireducens comb. nov., Pseudooceanicola nanhaiensis comb. nov., Pseudooceanicola antarcticus comb. nov., and Pseudooceanicola flagellatus comb. nov.</title>
        <authorList>
            <person name="Lai Q."/>
            <person name="Li G."/>
            <person name="Liu X."/>
            <person name="Du Y."/>
            <person name="Sun F."/>
            <person name="Shao Z."/>
        </authorList>
    </citation>
    <scope>NUCLEOTIDE SEQUENCE [LARGE SCALE GENOMIC DNA]</scope>
    <source>
        <strain evidence="3 4">22II-s11g</strain>
    </source>
</reference>
<comment type="similarity">
    <text evidence="1">Belongs to the AHA1 family.</text>
</comment>
<name>A0A0A0EGZ3_9RHOB</name>
<dbReference type="RefSeq" id="WP_043746727.1">
    <property type="nucleotide sequence ID" value="NZ_AQQX01000002.1"/>
</dbReference>
<dbReference type="InterPro" id="IPR023393">
    <property type="entry name" value="START-like_dom_sf"/>
</dbReference>
<organism evidence="3 4">
    <name type="scientific">Pseudooceanicola atlanticus</name>
    <dbReference type="NCBI Taxonomy" id="1461694"/>
    <lineage>
        <taxon>Bacteria</taxon>
        <taxon>Pseudomonadati</taxon>
        <taxon>Pseudomonadota</taxon>
        <taxon>Alphaproteobacteria</taxon>
        <taxon>Rhodobacterales</taxon>
        <taxon>Paracoccaceae</taxon>
        <taxon>Pseudooceanicola</taxon>
    </lineage>
</organism>
<evidence type="ECO:0000313" key="3">
    <source>
        <dbReference type="EMBL" id="KGM49600.1"/>
    </source>
</evidence>
<dbReference type="Pfam" id="PF08327">
    <property type="entry name" value="AHSA1"/>
    <property type="match status" value="1"/>
</dbReference>
<comment type="caution">
    <text evidence="3">The sequence shown here is derived from an EMBL/GenBank/DDBJ whole genome shotgun (WGS) entry which is preliminary data.</text>
</comment>
<protein>
    <recommendedName>
        <fullName evidence="2">Activator of Hsp90 ATPase homologue 1/2-like C-terminal domain-containing protein</fullName>
    </recommendedName>
</protein>
<dbReference type="SUPFAM" id="SSF55961">
    <property type="entry name" value="Bet v1-like"/>
    <property type="match status" value="1"/>
</dbReference>
<keyword evidence="4" id="KW-1185">Reference proteome</keyword>
<dbReference type="OrthoDB" id="7863293at2"/>
<dbReference type="InterPro" id="IPR013538">
    <property type="entry name" value="ASHA1/2-like_C"/>
</dbReference>
<dbReference type="AlphaFoldDB" id="A0A0A0EGZ3"/>
<proteinExistence type="inferred from homology"/>
<dbReference type="Proteomes" id="UP000030004">
    <property type="component" value="Unassembled WGS sequence"/>
</dbReference>
<gene>
    <name evidence="3" type="ORF">ATO9_06165</name>
</gene>
<evidence type="ECO:0000313" key="4">
    <source>
        <dbReference type="Proteomes" id="UP000030004"/>
    </source>
</evidence>
<sequence>MIHAKPVAVARVSLPIRRPRREVFQAFTDPDLLAEFWPDCAGETPLEPGAVCYWRMSETGAQLRVECDELVPDCLIRLSLSNGTRIMLTLDRFEEGGTVVHFCQCGFGASPDPEEVAEATRAAANMLSDLKGLLERGSVTSGASDCLRLPTAA</sequence>
<evidence type="ECO:0000259" key="2">
    <source>
        <dbReference type="Pfam" id="PF08327"/>
    </source>
</evidence>
<accession>A0A0A0EGZ3</accession>
<dbReference type="EMBL" id="AQQX01000002">
    <property type="protein sequence ID" value="KGM49600.1"/>
    <property type="molecule type" value="Genomic_DNA"/>
</dbReference>
<feature type="domain" description="Activator of Hsp90 ATPase homologue 1/2-like C-terminal" evidence="2">
    <location>
        <begin position="19"/>
        <end position="132"/>
    </location>
</feature>
<evidence type="ECO:0000256" key="1">
    <source>
        <dbReference type="ARBA" id="ARBA00006817"/>
    </source>
</evidence>